<dbReference type="EMBL" id="WIWP01000281">
    <property type="protein sequence ID" value="MQT28939.1"/>
    <property type="molecule type" value="Genomic_DNA"/>
</dbReference>
<dbReference type="GO" id="GO:0016787">
    <property type="term" value="F:hydrolase activity"/>
    <property type="evidence" value="ECO:0007669"/>
    <property type="project" value="UniProtKB-KW"/>
</dbReference>
<keyword evidence="2" id="KW-1185">Reference proteome</keyword>
<organism evidence="1 2">
    <name type="scientific">Pseudomonas helleri</name>
    <dbReference type="NCBI Taxonomy" id="1608996"/>
    <lineage>
        <taxon>Bacteria</taxon>
        <taxon>Pseudomonadati</taxon>
        <taxon>Pseudomonadota</taxon>
        <taxon>Gammaproteobacteria</taxon>
        <taxon>Pseudomonadales</taxon>
        <taxon>Pseudomonadaceae</taxon>
        <taxon>Pseudomonas</taxon>
    </lineage>
</organism>
<feature type="non-terminal residue" evidence="1">
    <location>
        <position position="1"/>
    </location>
</feature>
<protein>
    <submittedName>
        <fullName evidence="1">HAD-IB family hydrolase</fullName>
    </submittedName>
</protein>
<evidence type="ECO:0000313" key="2">
    <source>
        <dbReference type="Proteomes" id="UP000713985"/>
    </source>
</evidence>
<proteinExistence type="predicted"/>
<gene>
    <name evidence="1" type="ORF">GHN94_24490</name>
</gene>
<evidence type="ECO:0000313" key="1">
    <source>
        <dbReference type="EMBL" id="MQT28939.1"/>
    </source>
</evidence>
<reference evidence="1 2" key="1">
    <citation type="submission" date="2019-10" db="EMBL/GenBank/DDBJ databases">
        <title>Evaluation of single-gene subtyping targets for Pseudomonas.</title>
        <authorList>
            <person name="Reichler S.J."/>
            <person name="Orsi R.H."/>
            <person name="Wiedmann M."/>
            <person name="Martin N.H."/>
            <person name="Murphy S.I."/>
        </authorList>
    </citation>
    <scope>NUCLEOTIDE SEQUENCE [LARGE SCALE GENOMIC DNA]</scope>
    <source>
        <strain evidence="1 2">FSL R10-0802</strain>
    </source>
</reference>
<sequence length="24" mass="2795">HVVNPDPVLRAHAEKAGWPIHHWK</sequence>
<comment type="caution">
    <text evidence="1">The sequence shown here is derived from an EMBL/GenBank/DDBJ whole genome shotgun (WGS) entry which is preliminary data.</text>
</comment>
<name>A0ABW9PNM8_9PSED</name>
<dbReference type="Proteomes" id="UP000713985">
    <property type="component" value="Unassembled WGS sequence"/>
</dbReference>
<accession>A0ABW9PNM8</accession>
<keyword evidence="1" id="KW-0378">Hydrolase</keyword>